<gene>
    <name evidence="8" type="ORF">BGW38_010665</name>
</gene>
<feature type="compositionally biased region" description="Basic and acidic residues" evidence="6">
    <location>
        <begin position="220"/>
        <end position="231"/>
    </location>
</feature>
<dbReference type="InterPro" id="IPR041569">
    <property type="entry name" value="AAA_lid_3"/>
</dbReference>
<organism evidence="8 9">
    <name type="scientific">Lunasporangiospora selenospora</name>
    <dbReference type="NCBI Taxonomy" id="979761"/>
    <lineage>
        <taxon>Eukaryota</taxon>
        <taxon>Fungi</taxon>
        <taxon>Fungi incertae sedis</taxon>
        <taxon>Mucoromycota</taxon>
        <taxon>Mortierellomycotina</taxon>
        <taxon>Mortierellomycetes</taxon>
        <taxon>Mortierellales</taxon>
        <taxon>Mortierellaceae</taxon>
        <taxon>Lunasporangiospora</taxon>
    </lineage>
</organism>
<dbReference type="PANTHER" id="PTHR23069:SF0">
    <property type="entry name" value="TAT-BINDING HOMOLOG 7"/>
    <property type="match status" value="1"/>
</dbReference>
<evidence type="ECO:0000259" key="7">
    <source>
        <dbReference type="PROSITE" id="PS50014"/>
    </source>
</evidence>
<dbReference type="InterPro" id="IPR003960">
    <property type="entry name" value="ATPase_AAA_CS"/>
</dbReference>
<feature type="compositionally biased region" description="Basic and acidic residues" evidence="6">
    <location>
        <begin position="1340"/>
        <end position="1349"/>
    </location>
</feature>
<evidence type="ECO:0000256" key="1">
    <source>
        <dbReference type="ARBA" id="ARBA00006914"/>
    </source>
</evidence>
<feature type="region of interest" description="Disordered" evidence="6">
    <location>
        <begin position="441"/>
        <end position="562"/>
    </location>
</feature>
<feature type="compositionally biased region" description="Polar residues" evidence="6">
    <location>
        <begin position="355"/>
        <end position="372"/>
    </location>
</feature>
<feature type="compositionally biased region" description="Basic and acidic residues" evidence="6">
    <location>
        <begin position="470"/>
        <end position="482"/>
    </location>
</feature>
<dbReference type="Pfam" id="PF00004">
    <property type="entry name" value="AAA"/>
    <property type="match status" value="1"/>
</dbReference>
<feature type="region of interest" description="Disordered" evidence="6">
    <location>
        <begin position="1363"/>
        <end position="1402"/>
    </location>
</feature>
<feature type="compositionally biased region" description="Polar residues" evidence="6">
    <location>
        <begin position="1424"/>
        <end position="1435"/>
    </location>
</feature>
<feature type="compositionally biased region" description="Polar residues" evidence="6">
    <location>
        <begin position="275"/>
        <end position="285"/>
    </location>
</feature>
<feature type="compositionally biased region" description="Low complexity" evidence="6">
    <location>
        <begin position="1382"/>
        <end position="1398"/>
    </location>
</feature>
<evidence type="ECO:0000256" key="4">
    <source>
        <dbReference type="ARBA" id="ARBA00023117"/>
    </source>
</evidence>
<feature type="compositionally biased region" description="Basic and acidic residues" evidence="6">
    <location>
        <begin position="373"/>
        <end position="392"/>
    </location>
</feature>
<feature type="compositionally biased region" description="Basic and acidic residues" evidence="6">
    <location>
        <begin position="1100"/>
        <end position="1110"/>
    </location>
</feature>
<feature type="region of interest" description="Disordered" evidence="6">
    <location>
        <begin position="1088"/>
        <end position="1116"/>
    </location>
</feature>
<dbReference type="GO" id="GO:0006337">
    <property type="term" value="P:nucleosome disassembly"/>
    <property type="evidence" value="ECO:0007669"/>
    <property type="project" value="TreeGrafter"/>
</dbReference>
<feature type="compositionally biased region" description="Polar residues" evidence="6">
    <location>
        <begin position="441"/>
        <end position="451"/>
    </location>
</feature>
<dbReference type="GO" id="GO:0005524">
    <property type="term" value="F:ATP binding"/>
    <property type="evidence" value="ECO:0007669"/>
    <property type="project" value="UniProtKB-KW"/>
</dbReference>
<dbReference type="GO" id="GO:0042393">
    <property type="term" value="F:histone binding"/>
    <property type="evidence" value="ECO:0007669"/>
    <property type="project" value="TreeGrafter"/>
</dbReference>
<evidence type="ECO:0000313" key="8">
    <source>
        <dbReference type="EMBL" id="KAF9586664.1"/>
    </source>
</evidence>
<feature type="region of interest" description="Disordered" evidence="6">
    <location>
        <begin position="1416"/>
        <end position="1435"/>
    </location>
</feature>
<feature type="compositionally biased region" description="Acidic residues" evidence="6">
    <location>
        <begin position="393"/>
        <end position="409"/>
    </location>
</feature>
<evidence type="ECO:0000313" key="9">
    <source>
        <dbReference type="Proteomes" id="UP000780801"/>
    </source>
</evidence>
<dbReference type="Pfam" id="PF17862">
    <property type="entry name" value="AAA_lid_3"/>
    <property type="match status" value="1"/>
</dbReference>
<reference evidence="8" key="1">
    <citation type="journal article" date="2020" name="Fungal Divers.">
        <title>Resolving the Mortierellaceae phylogeny through synthesis of multi-gene phylogenetics and phylogenomics.</title>
        <authorList>
            <person name="Vandepol N."/>
            <person name="Liber J."/>
            <person name="Desiro A."/>
            <person name="Na H."/>
            <person name="Kennedy M."/>
            <person name="Barry K."/>
            <person name="Grigoriev I.V."/>
            <person name="Miller A.N."/>
            <person name="O'Donnell K."/>
            <person name="Stajich J.E."/>
            <person name="Bonito G."/>
        </authorList>
    </citation>
    <scope>NUCLEOTIDE SEQUENCE</scope>
    <source>
        <strain evidence="8">KOD1015</strain>
    </source>
</reference>
<feature type="compositionally biased region" description="Polar residues" evidence="6">
    <location>
        <begin position="1367"/>
        <end position="1381"/>
    </location>
</feature>
<dbReference type="InterPro" id="IPR003593">
    <property type="entry name" value="AAA+_ATPase"/>
</dbReference>
<accession>A0A9P6G478</accession>
<dbReference type="SUPFAM" id="SSF47370">
    <property type="entry name" value="Bromodomain"/>
    <property type="match status" value="1"/>
</dbReference>
<dbReference type="InterPro" id="IPR027417">
    <property type="entry name" value="P-loop_NTPase"/>
</dbReference>
<feature type="compositionally biased region" description="Basic and acidic residues" evidence="6">
    <location>
        <begin position="286"/>
        <end position="306"/>
    </location>
</feature>
<dbReference type="InterPro" id="IPR001487">
    <property type="entry name" value="Bromodomain"/>
</dbReference>
<dbReference type="GO" id="GO:0005634">
    <property type="term" value="C:nucleus"/>
    <property type="evidence" value="ECO:0007669"/>
    <property type="project" value="TreeGrafter"/>
</dbReference>
<keyword evidence="2" id="KW-0547">Nucleotide-binding</keyword>
<dbReference type="SUPFAM" id="SSF52540">
    <property type="entry name" value="P-loop containing nucleoside triphosphate hydrolases"/>
    <property type="match status" value="2"/>
</dbReference>
<dbReference type="PRINTS" id="PR00503">
    <property type="entry name" value="BROMODOMAIN"/>
</dbReference>
<dbReference type="Proteomes" id="UP000780801">
    <property type="component" value="Unassembled WGS sequence"/>
</dbReference>
<dbReference type="OrthoDB" id="5421at2759"/>
<dbReference type="SMART" id="SM00297">
    <property type="entry name" value="BROMO"/>
    <property type="match status" value="1"/>
</dbReference>
<feature type="compositionally biased region" description="Basic and acidic residues" evidence="6">
    <location>
        <begin position="242"/>
        <end position="252"/>
    </location>
</feature>
<feature type="compositionally biased region" description="Basic residues" evidence="6">
    <location>
        <begin position="203"/>
        <end position="218"/>
    </location>
</feature>
<feature type="region of interest" description="Disordered" evidence="6">
    <location>
        <begin position="1"/>
        <end position="82"/>
    </location>
</feature>
<dbReference type="GO" id="GO:0045815">
    <property type="term" value="P:transcription initiation-coupled chromatin remodeling"/>
    <property type="evidence" value="ECO:0007669"/>
    <property type="project" value="TreeGrafter"/>
</dbReference>
<evidence type="ECO:0000256" key="2">
    <source>
        <dbReference type="ARBA" id="ARBA00022741"/>
    </source>
</evidence>
<dbReference type="InterPro" id="IPR036427">
    <property type="entry name" value="Bromodomain-like_sf"/>
</dbReference>
<sequence length="1631" mass="182493">MDREQQSEASTPSTGNESFTLKRNISSDEEMHRPDRDLFSTNGKDLPMNKAYSDNDVNETKRRRIHGKEDAVAADTPHPATTTVTTVTTTATTSTVATETISNAFSTSTNHDKADLLSEKILNTRSVSPSQTPADSMAEGDASLISYSPSGMECRSGSRAYESLRRTKRVNYADPEDYEDEIEADEYEADEDMVDSQLNLSRSRTRTLTGKRKQKSRQYHLGDDEVEKHDDDDAVEADDQEESNKPQEHMEESLTGARRLRDRSAINAPERFTVHHSTQPSSRSKQTSETRRSSLRSRYGDGRIDAFESTSHSTPTKPPQPARVITENMRITRGMRGFLAPDSPSSRNSRDITPDQPSRSNGPLATRSSHNLTSDDEHRFDSKRPRNSSRDVEGDDEGDDQDVEDDNADDDSRAGDIGNALRLNDGDNGISRMTRLRARSLAQSVSNPQHQARQRLPHSKQTLHSQSQQESDRKYDLRERPKNRPTYISDRPLPSPSPSKPRSGRSNFYNGRDQYGSRSRQSRPSFLDALLHTGASSGDENGAHGFKRRSGTAEPRNSSSRILPMNMNELTESRRDVIAARSIHMADTDPLAVGRNVDFDKVGGLDHHIKSLKEMVMLPLLYPEVYSHFQITPPRGVIFHGPPGTGKTLLARALASSCSTETQKVAFFMRKGADCLSKWVGEAERQLRLLFEEAKAWQPSIIFFDEIDGLCPVRSSKQEQIHSSIVSTMLALMDGLDGRGQVVVIGATNRIDAIDPALRRPGRFDREFYFPLPNEAARRKIIDINTTKWQPPLDEGFKDELARITTHYCGADIKALCTEAALRAIRRRYPQIYDSKDKLLIDASTIVIEDIDMLKSAKALTPATHRIHGATASPLPQSIKPLLQERFTAVCVEMDKIFKSASKNASKDTKEDDDDTTFQAVGYRSFQKLKTFKPRMLISGQRGMGQRFIGPALLQYLEGCNVQQFTLASLMSESSRTPEAACVQFFVEVKRHSPSVIYVPYIDMWWAAITDTIKATFSNLLDELNPEDGILFLATSETPFLRLPLAIKRWFMSGVGASASNSRLELIAPEEAQRIAFFEPLIHDMTRPPTDLQDQASMETKTKASPEVLKKAPPPQPRILTSEEKRLLQEHDQYVFRELRISLREIVDELHKERKFKPFVKLPEPEEDPEFYQVIKKPMDLVMISEKINDGIYLEVKDFLADINLIVENTTLYHDIQDPSRIVFRARGFQDVAFAMVDRLDPELITETEKTAARFRQEVKAQQRPQGERVSRRRLGLEAPAVPDDPEIYLRNRAALSRLIITDSTREESVDAMSIKMEEGGVGGIGSSRCSMSVEPPDNATREGSKPERTAMNITMSMEYDGGSHALSAQDNDDSGTSLSLASSGVTSASTPTTTANSGVSGTLLEHALRNHSSSEMNMDIDSSDQNTPMTTTVTNSESGTVVQDLGMVSSGEHLPLTSGTDSTAINRMPEFEALIDPSPQNDQPYQEQQHQDKYQGLEPRDDTFSKVEGAASALEIDRMTEEQIFETVTMAKGSQDGAEEEPIAQQRLILDSNAVEELKMRLSKETVGLTVEELEQLRASLYSDVWEHRGVLNKEALLTDMNKTLDSLIEIHQSLQDPTIYTEETYLSLS</sequence>
<feature type="compositionally biased region" description="Low complexity" evidence="6">
    <location>
        <begin position="73"/>
        <end position="82"/>
    </location>
</feature>
<dbReference type="InterPro" id="IPR003959">
    <property type="entry name" value="ATPase_AAA_core"/>
</dbReference>
<keyword evidence="4 5" id="KW-0103">Bromodomain</keyword>
<dbReference type="Gene3D" id="1.10.8.60">
    <property type="match status" value="1"/>
</dbReference>
<dbReference type="PANTHER" id="PTHR23069">
    <property type="entry name" value="AAA DOMAIN-CONTAINING"/>
    <property type="match status" value="1"/>
</dbReference>
<feature type="region of interest" description="Disordered" evidence="6">
    <location>
        <begin position="175"/>
        <end position="428"/>
    </location>
</feature>
<dbReference type="PROSITE" id="PS00674">
    <property type="entry name" value="AAA"/>
    <property type="match status" value="1"/>
</dbReference>
<proteinExistence type="inferred from homology"/>
<feature type="region of interest" description="Disordered" evidence="6">
    <location>
        <begin position="126"/>
        <end position="158"/>
    </location>
</feature>
<feature type="compositionally biased region" description="Polar residues" evidence="6">
    <location>
        <begin position="1479"/>
        <end position="1489"/>
    </location>
</feature>
<feature type="compositionally biased region" description="Polar residues" evidence="6">
    <location>
        <begin position="7"/>
        <end position="24"/>
    </location>
</feature>
<name>A0A9P6G478_9FUNG</name>
<dbReference type="GO" id="GO:0016887">
    <property type="term" value="F:ATP hydrolysis activity"/>
    <property type="evidence" value="ECO:0007669"/>
    <property type="project" value="InterPro"/>
</dbReference>
<feature type="compositionally biased region" description="Acidic residues" evidence="6">
    <location>
        <begin position="232"/>
        <end position="241"/>
    </location>
</feature>
<dbReference type="EMBL" id="JAABOA010000009">
    <property type="protein sequence ID" value="KAF9586664.1"/>
    <property type="molecule type" value="Genomic_DNA"/>
</dbReference>
<comment type="caution">
    <text evidence="8">The sequence shown here is derived from an EMBL/GenBank/DDBJ whole genome shotgun (WGS) entry which is preliminary data.</text>
</comment>
<dbReference type="PROSITE" id="PS50014">
    <property type="entry name" value="BROMODOMAIN_2"/>
    <property type="match status" value="1"/>
</dbReference>
<evidence type="ECO:0000256" key="5">
    <source>
        <dbReference type="PROSITE-ProRule" id="PRU00035"/>
    </source>
</evidence>
<feature type="domain" description="Bromo" evidence="7">
    <location>
        <begin position="1151"/>
        <end position="1221"/>
    </location>
</feature>
<evidence type="ECO:0000256" key="6">
    <source>
        <dbReference type="SAM" id="MobiDB-lite"/>
    </source>
</evidence>
<feature type="region of interest" description="Disordered" evidence="6">
    <location>
        <begin position="1475"/>
        <end position="1501"/>
    </location>
</feature>
<feature type="compositionally biased region" description="Polar residues" evidence="6">
    <location>
        <begin position="459"/>
        <end position="469"/>
    </location>
</feature>
<keyword evidence="9" id="KW-1185">Reference proteome</keyword>
<dbReference type="GO" id="GO:0006334">
    <property type="term" value="P:nucleosome assembly"/>
    <property type="evidence" value="ECO:0007669"/>
    <property type="project" value="TreeGrafter"/>
</dbReference>
<dbReference type="SMART" id="SM00382">
    <property type="entry name" value="AAA"/>
    <property type="match status" value="1"/>
</dbReference>
<dbReference type="Gene3D" id="3.40.50.300">
    <property type="entry name" value="P-loop containing nucleotide triphosphate hydrolases"/>
    <property type="match status" value="2"/>
</dbReference>
<feature type="compositionally biased region" description="Basic and acidic residues" evidence="6">
    <location>
        <begin position="1490"/>
        <end position="1501"/>
    </location>
</feature>
<dbReference type="Pfam" id="PF00439">
    <property type="entry name" value="Bromodomain"/>
    <property type="match status" value="1"/>
</dbReference>
<feature type="region of interest" description="Disordered" evidence="6">
    <location>
        <begin position="1319"/>
        <end position="1349"/>
    </location>
</feature>
<feature type="compositionally biased region" description="Basic and acidic residues" evidence="6">
    <location>
        <begin position="25"/>
        <end position="38"/>
    </location>
</feature>
<protein>
    <recommendedName>
        <fullName evidence="7">Bromo domain-containing protein</fullName>
    </recommendedName>
</protein>
<dbReference type="InterPro" id="IPR045199">
    <property type="entry name" value="ATAD2-like"/>
</dbReference>
<dbReference type="Gene3D" id="1.20.920.10">
    <property type="entry name" value="Bromodomain-like"/>
    <property type="match status" value="1"/>
</dbReference>
<comment type="similarity">
    <text evidence="1">Belongs to the AAA ATPase family.</text>
</comment>
<feature type="compositionally biased region" description="Acidic residues" evidence="6">
    <location>
        <begin position="175"/>
        <end position="194"/>
    </location>
</feature>
<keyword evidence="3" id="KW-0067">ATP-binding</keyword>
<evidence type="ECO:0000256" key="3">
    <source>
        <dbReference type="ARBA" id="ARBA00022840"/>
    </source>
</evidence>
<dbReference type="FunFam" id="3.40.50.300:FF:000061">
    <property type="entry name" value="ATPase family, AAA domain-containing 2"/>
    <property type="match status" value="1"/>
</dbReference>
<dbReference type="GO" id="GO:0003682">
    <property type="term" value="F:chromatin binding"/>
    <property type="evidence" value="ECO:0007669"/>
    <property type="project" value="TreeGrafter"/>
</dbReference>